<dbReference type="PROSITE" id="PS50850">
    <property type="entry name" value="MFS"/>
    <property type="match status" value="1"/>
</dbReference>
<evidence type="ECO:0000256" key="5">
    <source>
        <dbReference type="SAM" id="Phobius"/>
    </source>
</evidence>
<feature type="non-terminal residue" evidence="7">
    <location>
        <position position="1"/>
    </location>
</feature>
<keyword evidence="8" id="KW-1185">Reference proteome</keyword>
<feature type="transmembrane region" description="Helical" evidence="5">
    <location>
        <begin position="97"/>
        <end position="123"/>
    </location>
</feature>
<dbReference type="GO" id="GO:0016020">
    <property type="term" value="C:membrane"/>
    <property type="evidence" value="ECO:0007669"/>
    <property type="project" value="UniProtKB-SubCell"/>
</dbReference>
<reference evidence="7" key="1">
    <citation type="submission" date="2020-05" db="EMBL/GenBank/DDBJ databases">
        <title>Phylogenomic resolution of chytrid fungi.</title>
        <authorList>
            <person name="Stajich J.E."/>
            <person name="Amses K."/>
            <person name="Simmons R."/>
            <person name="Seto K."/>
            <person name="Myers J."/>
            <person name="Bonds A."/>
            <person name="Quandt C.A."/>
            <person name="Barry K."/>
            <person name="Liu P."/>
            <person name="Grigoriev I."/>
            <person name="Longcore J.E."/>
            <person name="James T.Y."/>
        </authorList>
    </citation>
    <scope>NUCLEOTIDE SEQUENCE</scope>
    <source>
        <strain evidence="7">JEL0513</strain>
    </source>
</reference>
<keyword evidence="2 5" id="KW-0812">Transmembrane</keyword>
<evidence type="ECO:0000256" key="3">
    <source>
        <dbReference type="ARBA" id="ARBA00022989"/>
    </source>
</evidence>
<dbReference type="AlphaFoldDB" id="A0AAD5STH8"/>
<dbReference type="PANTHER" id="PTHR23507">
    <property type="entry name" value="ZGC:174356"/>
    <property type="match status" value="1"/>
</dbReference>
<dbReference type="InterPro" id="IPR005829">
    <property type="entry name" value="Sugar_transporter_CS"/>
</dbReference>
<dbReference type="InterPro" id="IPR036259">
    <property type="entry name" value="MFS_trans_sf"/>
</dbReference>
<evidence type="ECO:0000313" key="7">
    <source>
        <dbReference type="EMBL" id="KAJ3094687.1"/>
    </source>
</evidence>
<dbReference type="EMBL" id="JADGJH010002812">
    <property type="protein sequence ID" value="KAJ3094687.1"/>
    <property type="molecule type" value="Genomic_DNA"/>
</dbReference>
<keyword evidence="3 5" id="KW-1133">Transmembrane helix</keyword>
<dbReference type="Gene3D" id="1.20.1250.20">
    <property type="entry name" value="MFS general substrate transporter like domains"/>
    <property type="match status" value="1"/>
</dbReference>
<dbReference type="PROSITE" id="PS00216">
    <property type="entry name" value="SUGAR_TRANSPORT_1"/>
    <property type="match status" value="1"/>
</dbReference>
<comment type="caution">
    <text evidence="7">The sequence shown here is derived from an EMBL/GenBank/DDBJ whole genome shotgun (WGS) entry which is preliminary data.</text>
</comment>
<comment type="subcellular location">
    <subcellularLocation>
        <location evidence="1">Membrane</location>
        <topology evidence="1">Multi-pass membrane protein</topology>
    </subcellularLocation>
</comment>
<evidence type="ECO:0000259" key="6">
    <source>
        <dbReference type="PROSITE" id="PS50850"/>
    </source>
</evidence>
<feature type="transmembrane region" description="Helical" evidence="5">
    <location>
        <begin position="41"/>
        <end position="62"/>
    </location>
</feature>
<dbReference type="SUPFAM" id="SSF103473">
    <property type="entry name" value="MFS general substrate transporter"/>
    <property type="match status" value="1"/>
</dbReference>
<dbReference type="InterPro" id="IPR011701">
    <property type="entry name" value="MFS"/>
</dbReference>
<feature type="transmembrane region" description="Helical" evidence="5">
    <location>
        <begin position="69"/>
        <end position="91"/>
    </location>
</feature>
<dbReference type="PANTHER" id="PTHR23507:SF1">
    <property type="entry name" value="FI18259P1-RELATED"/>
    <property type="match status" value="1"/>
</dbReference>
<sequence>MPLQQLLLVTACSEITGETAPDYAICAKNPRVQQRAAQWSLRLQMAEQIPALFILLGAGYFVDALGRRWALRVAGVSAVAVAFASLFVSLFDNASLWFLVAAFVLSGFCGGILLFRLAASAYISDSSSIAHRTKYFLFLDAAFNCAITVGPLIGAILTVIGFLLAGAQVFFLFYPSKMFGWDSLDFGQFALIAASQK</sequence>
<feature type="transmembrane region" description="Helical" evidence="5">
    <location>
        <begin position="159"/>
        <end position="176"/>
    </location>
</feature>
<gene>
    <name evidence="7" type="ORF">HK100_006060</name>
</gene>
<name>A0AAD5STH8_9FUNG</name>
<evidence type="ECO:0000313" key="8">
    <source>
        <dbReference type="Proteomes" id="UP001211907"/>
    </source>
</evidence>
<feature type="domain" description="Major facilitator superfamily (MFS) profile" evidence="6">
    <location>
        <begin position="1"/>
        <end position="197"/>
    </location>
</feature>
<dbReference type="GO" id="GO:0022857">
    <property type="term" value="F:transmembrane transporter activity"/>
    <property type="evidence" value="ECO:0007669"/>
    <property type="project" value="InterPro"/>
</dbReference>
<organism evidence="7 8">
    <name type="scientific">Physocladia obscura</name>
    <dbReference type="NCBI Taxonomy" id="109957"/>
    <lineage>
        <taxon>Eukaryota</taxon>
        <taxon>Fungi</taxon>
        <taxon>Fungi incertae sedis</taxon>
        <taxon>Chytridiomycota</taxon>
        <taxon>Chytridiomycota incertae sedis</taxon>
        <taxon>Chytridiomycetes</taxon>
        <taxon>Chytridiales</taxon>
        <taxon>Chytriomycetaceae</taxon>
        <taxon>Physocladia</taxon>
    </lineage>
</organism>
<keyword evidence="4 5" id="KW-0472">Membrane</keyword>
<evidence type="ECO:0000256" key="1">
    <source>
        <dbReference type="ARBA" id="ARBA00004141"/>
    </source>
</evidence>
<dbReference type="Proteomes" id="UP001211907">
    <property type="component" value="Unassembled WGS sequence"/>
</dbReference>
<evidence type="ECO:0000256" key="4">
    <source>
        <dbReference type="ARBA" id="ARBA00023136"/>
    </source>
</evidence>
<evidence type="ECO:0000256" key="2">
    <source>
        <dbReference type="ARBA" id="ARBA00022692"/>
    </source>
</evidence>
<dbReference type="InterPro" id="IPR020846">
    <property type="entry name" value="MFS_dom"/>
</dbReference>
<dbReference type="Pfam" id="PF07690">
    <property type="entry name" value="MFS_1"/>
    <property type="match status" value="1"/>
</dbReference>
<proteinExistence type="predicted"/>
<accession>A0AAD5STH8</accession>
<protein>
    <recommendedName>
        <fullName evidence="6">Major facilitator superfamily (MFS) profile domain-containing protein</fullName>
    </recommendedName>
</protein>